<accession>A0A9N9CPN2</accession>
<dbReference type="AlphaFoldDB" id="A0A9N9CPN2"/>
<reference evidence="1" key="1">
    <citation type="submission" date="2021-06" db="EMBL/GenBank/DDBJ databases">
        <authorList>
            <person name="Kallberg Y."/>
            <person name="Tangrot J."/>
            <person name="Rosling A."/>
        </authorList>
    </citation>
    <scope>NUCLEOTIDE SEQUENCE</scope>
    <source>
        <strain evidence="1">87-6 pot B 2015</strain>
    </source>
</reference>
<proteinExistence type="predicted"/>
<keyword evidence="2" id="KW-1185">Reference proteome</keyword>
<feature type="non-terminal residue" evidence="1">
    <location>
        <position position="1"/>
    </location>
</feature>
<organism evidence="1 2">
    <name type="scientific">Funneliformis mosseae</name>
    <name type="common">Endomycorrhizal fungus</name>
    <name type="synonym">Glomus mosseae</name>
    <dbReference type="NCBI Taxonomy" id="27381"/>
    <lineage>
        <taxon>Eukaryota</taxon>
        <taxon>Fungi</taxon>
        <taxon>Fungi incertae sedis</taxon>
        <taxon>Mucoromycota</taxon>
        <taxon>Glomeromycotina</taxon>
        <taxon>Glomeromycetes</taxon>
        <taxon>Glomerales</taxon>
        <taxon>Glomeraceae</taxon>
        <taxon>Funneliformis</taxon>
    </lineage>
</organism>
<comment type="caution">
    <text evidence="1">The sequence shown here is derived from an EMBL/GenBank/DDBJ whole genome shotgun (WGS) entry which is preliminary data.</text>
</comment>
<gene>
    <name evidence="1" type="ORF">FMOSSE_LOCUS9386</name>
</gene>
<evidence type="ECO:0000313" key="2">
    <source>
        <dbReference type="Proteomes" id="UP000789375"/>
    </source>
</evidence>
<protein>
    <submittedName>
        <fullName evidence="1">2388_t:CDS:1</fullName>
    </submittedName>
</protein>
<dbReference type="Proteomes" id="UP000789375">
    <property type="component" value="Unassembled WGS sequence"/>
</dbReference>
<dbReference type="EMBL" id="CAJVPP010002728">
    <property type="protein sequence ID" value="CAG8609612.1"/>
    <property type="molecule type" value="Genomic_DNA"/>
</dbReference>
<sequence length="68" mass="7916">EFGLKNVGRDSENEIFGEFLEENSFDQLSFKFSNALNEMLAHENEEDSKIESYSDKYDSKIEVELSLE</sequence>
<evidence type="ECO:0000313" key="1">
    <source>
        <dbReference type="EMBL" id="CAG8609612.1"/>
    </source>
</evidence>
<name>A0A9N9CPN2_FUNMO</name>